<dbReference type="SUPFAM" id="SSF46894">
    <property type="entry name" value="C-terminal effector domain of the bipartite response regulators"/>
    <property type="match status" value="1"/>
</dbReference>
<protein>
    <recommendedName>
        <fullName evidence="3">OmpR/PhoB-type domain-containing protein</fullName>
    </recommendedName>
</protein>
<dbReference type="AlphaFoldDB" id="A0A512NMQ6"/>
<dbReference type="Gene3D" id="1.10.10.10">
    <property type="entry name" value="Winged helix-like DNA-binding domain superfamily/Winged helix DNA-binding domain"/>
    <property type="match status" value="1"/>
</dbReference>
<dbReference type="InterPro" id="IPR036388">
    <property type="entry name" value="WH-like_DNA-bd_sf"/>
</dbReference>
<sequence>MPEIERHGDLALDRQAARALWQGQDVAMTEYKIVAVLVSHKGSLQTYRAIYDLAHYEGFVAGSGEHGHTTNVRSMVKRIRKKFLAVDPASWRSGTCATWATGGSILSTEPPGRQFADGCPGRLGLGRWPGFVESDPR</sequence>
<comment type="caution">
    <text evidence="1">The sequence shown here is derived from an EMBL/GenBank/DDBJ whole genome shotgun (WGS) entry which is preliminary data.</text>
</comment>
<dbReference type="GO" id="GO:0003677">
    <property type="term" value="F:DNA binding"/>
    <property type="evidence" value="ECO:0007669"/>
    <property type="project" value="InterPro"/>
</dbReference>
<accession>A0A512NMQ6</accession>
<gene>
    <name evidence="1" type="ORF">RSO01_73970</name>
</gene>
<reference evidence="1 2" key="1">
    <citation type="submission" date="2019-07" db="EMBL/GenBank/DDBJ databases">
        <title>Whole genome shotgun sequence of Reyranella soli NBRC 108950.</title>
        <authorList>
            <person name="Hosoyama A."/>
            <person name="Uohara A."/>
            <person name="Ohji S."/>
            <person name="Ichikawa N."/>
        </authorList>
    </citation>
    <scope>NUCLEOTIDE SEQUENCE [LARGE SCALE GENOMIC DNA]</scope>
    <source>
        <strain evidence="1 2">NBRC 108950</strain>
    </source>
</reference>
<dbReference type="GO" id="GO:0006355">
    <property type="term" value="P:regulation of DNA-templated transcription"/>
    <property type="evidence" value="ECO:0007669"/>
    <property type="project" value="InterPro"/>
</dbReference>
<evidence type="ECO:0000313" key="2">
    <source>
        <dbReference type="Proteomes" id="UP000321058"/>
    </source>
</evidence>
<evidence type="ECO:0008006" key="3">
    <source>
        <dbReference type="Google" id="ProtNLM"/>
    </source>
</evidence>
<name>A0A512NMQ6_9HYPH</name>
<keyword evidence="2" id="KW-1185">Reference proteome</keyword>
<dbReference type="EMBL" id="BKAJ01000155">
    <property type="protein sequence ID" value="GEP60231.1"/>
    <property type="molecule type" value="Genomic_DNA"/>
</dbReference>
<proteinExistence type="predicted"/>
<organism evidence="1 2">
    <name type="scientific">Reyranella soli</name>
    <dbReference type="NCBI Taxonomy" id="1230389"/>
    <lineage>
        <taxon>Bacteria</taxon>
        <taxon>Pseudomonadati</taxon>
        <taxon>Pseudomonadota</taxon>
        <taxon>Alphaproteobacteria</taxon>
        <taxon>Hyphomicrobiales</taxon>
        <taxon>Reyranellaceae</taxon>
        <taxon>Reyranella</taxon>
    </lineage>
</organism>
<dbReference type="Proteomes" id="UP000321058">
    <property type="component" value="Unassembled WGS sequence"/>
</dbReference>
<dbReference type="InterPro" id="IPR016032">
    <property type="entry name" value="Sig_transdc_resp-reg_C-effctor"/>
</dbReference>
<dbReference type="OrthoDB" id="9802426at2"/>
<dbReference type="RefSeq" id="WP_147155588.1">
    <property type="nucleotide sequence ID" value="NZ_BKAJ01000155.1"/>
</dbReference>
<evidence type="ECO:0000313" key="1">
    <source>
        <dbReference type="EMBL" id="GEP60231.1"/>
    </source>
</evidence>